<evidence type="ECO:0000256" key="2">
    <source>
        <dbReference type="ARBA" id="ARBA00007316"/>
    </source>
</evidence>
<evidence type="ECO:0000256" key="4">
    <source>
        <dbReference type="ARBA" id="ARBA00011903"/>
    </source>
</evidence>
<dbReference type="InterPro" id="IPR050445">
    <property type="entry name" value="Bact_polysacc_biosynth/exp"/>
</dbReference>
<keyword evidence="8 16" id="KW-0812">Transmembrane</keyword>
<keyword evidence="6" id="KW-0997">Cell inner membrane</keyword>
<protein>
    <recommendedName>
        <fullName evidence="4">non-specific protein-tyrosine kinase</fullName>
        <ecNumber evidence="4">2.7.10.2</ecNumber>
    </recommendedName>
</protein>
<dbReference type="InterPro" id="IPR032807">
    <property type="entry name" value="GNVR"/>
</dbReference>
<keyword evidence="7" id="KW-0808">Transferase</keyword>
<comment type="catalytic activity">
    <reaction evidence="15">
        <text>L-tyrosyl-[protein] + ATP = O-phospho-L-tyrosyl-[protein] + ADP + H(+)</text>
        <dbReference type="Rhea" id="RHEA:10596"/>
        <dbReference type="Rhea" id="RHEA-COMP:10136"/>
        <dbReference type="Rhea" id="RHEA-COMP:20101"/>
        <dbReference type="ChEBI" id="CHEBI:15378"/>
        <dbReference type="ChEBI" id="CHEBI:30616"/>
        <dbReference type="ChEBI" id="CHEBI:46858"/>
        <dbReference type="ChEBI" id="CHEBI:61978"/>
        <dbReference type="ChEBI" id="CHEBI:456216"/>
        <dbReference type="EC" id="2.7.10.2"/>
    </reaction>
</comment>
<evidence type="ECO:0000256" key="5">
    <source>
        <dbReference type="ARBA" id="ARBA00022475"/>
    </source>
</evidence>
<evidence type="ECO:0000313" key="21">
    <source>
        <dbReference type="Proteomes" id="UP000243207"/>
    </source>
</evidence>
<evidence type="ECO:0000256" key="8">
    <source>
        <dbReference type="ARBA" id="ARBA00022692"/>
    </source>
</evidence>
<dbReference type="AlphaFoldDB" id="A0A1H1WFK8"/>
<dbReference type="GO" id="GO:0004715">
    <property type="term" value="F:non-membrane spanning protein tyrosine kinase activity"/>
    <property type="evidence" value="ECO:0007669"/>
    <property type="project" value="UniProtKB-EC"/>
</dbReference>
<feature type="domain" description="Tyrosine-protein kinase G-rich" evidence="19">
    <location>
        <begin position="405"/>
        <end position="476"/>
    </location>
</feature>
<evidence type="ECO:0000256" key="10">
    <source>
        <dbReference type="ARBA" id="ARBA00022777"/>
    </source>
</evidence>
<dbReference type="EMBL" id="LT629736">
    <property type="protein sequence ID" value="SDS94939.1"/>
    <property type="molecule type" value="Genomic_DNA"/>
</dbReference>
<dbReference type="SUPFAM" id="SSF52540">
    <property type="entry name" value="P-loop containing nucleoside triphosphate hydrolases"/>
    <property type="match status" value="1"/>
</dbReference>
<dbReference type="Pfam" id="PF13807">
    <property type="entry name" value="GNVR"/>
    <property type="match status" value="1"/>
</dbReference>
<evidence type="ECO:0000259" key="18">
    <source>
        <dbReference type="Pfam" id="PF13614"/>
    </source>
</evidence>
<evidence type="ECO:0000256" key="16">
    <source>
        <dbReference type="SAM" id="Phobius"/>
    </source>
</evidence>
<keyword evidence="12 16" id="KW-1133">Transmembrane helix</keyword>
<keyword evidence="10" id="KW-0418">Kinase</keyword>
<dbReference type="STRING" id="487184.SAMN05216421_2549"/>
<organism evidence="20 21">
    <name type="scientific">Halopseudomonas xinjiangensis</name>
    <dbReference type="NCBI Taxonomy" id="487184"/>
    <lineage>
        <taxon>Bacteria</taxon>
        <taxon>Pseudomonadati</taxon>
        <taxon>Pseudomonadota</taxon>
        <taxon>Gammaproteobacteria</taxon>
        <taxon>Pseudomonadales</taxon>
        <taxon>Pseudomonadaceae</taxon>
        <taxon>Halopseudomonas</taxon>
    </lineage>
</organism>
<keyword evidence="14" id="KW-0829">Tyrosine-protein kinase</keyword>
<dbReference type="RefSeq" id="WP_093395339.1">
    <property type="nucleotide sequence ID" value="NZ_LT629736.1"/>
</dbReference>
<evidence type="ECO:0000256" key="14">
    <source>
        <dbReference type="ARBA" id="ARBA00023137"/>
    </source>
</evidence>
<dbReference type="InterPro" id="IPR025669">
    <property type="entry name" value="AAA_dom"/>
</dbReference>
<gene>
    <name evidence="20" type="ORF">SAMN05216421_2549</name>
</gene>
<dbReference type="GO" id="GO:0005524">
    <property type="term" value="F:ATP binding"/>
    <property type="evidence" value="ECO:0007669"/>
    <property type="project" value="UniProtKB-KW"/>
</dbReference>
<dbReference type="PANTHER" id="PTHR32309">
    <property type="entry name" value="TYROSINE-PROTEIN KINASE"/>
    <property type="match status" value="1"/>
</dbReference>
<dbReference type="FunFam" id="3.40.50.300:FF:000527">
    <property type="entry name" value="Tyrosine-protein kinase etk"/>
    <property type="match status" value="1"/>
</dbReference>
<keyword evidence="9" id="KW-0547">Nucleotide-binding</keyword>
<evidence type="ECO:0000256" key="15">
    <source>
        <dbReference type="ARBA" id="ARBA00051245"/>
    </source>
</evidence>
<keyword evidence="11" id="KW-0067">ATP-binding</keyword>
<dbReference type="GO" id="GO:0005886">
    <property type="term" value="C:plasma membrane"/>
    <property type="evidence" value="ECO:0007669"/>
    <property type="project" value="UniProtKB-SubCell"/>
</dbReference>
<evidence type="ECO:0000259" key="17">
    <source>
        <dbReference type="Pfam" id="PF02706"/>
    </source>
</evidence>
<evidence type="ECO:0000256" key="13">
    <source>
        <dbReference type="ARBA" id="ARBA00023136"/>
    </source>
</evidence>
<dbReference type="Proteomes" id="UP000243207">
    <property type="component" value="Chromosome I"/>
</dbReference>
<proteinExistence type="inferred from homology"/>
<dbReference type="InterPro" id="IPR005702">
    <property type="entry name" value="Wzc-like_C"/>
</dbReference>
<accession>A0A1H1WFK8</accession>
<evidence type="ECO:0000256" key="7">
    <source>
        <dbReference type="ARBA" id="ARBA00022679"/>
    </source>
</evidence>
<comment type="similarity">
    <text evidence="2">Belongs to the CpsD/CapB family.</text>
</comment>
<feature type="domain" description="AAA" evidence="18">
    <location>
        <begin position="546"/>
        <end position="703"/>
    </location>
</feature>
<dbReference type="EC" id="2.7.10.2" evidence="4"/>
<comment type="subcellular location">
    <subcellularLocation>
        <location evidence="1">Cell inner membrane</location>
        <topology evidence="1">Multi-pass membrane protein</topology>
    </subcellularLocation>
</comment>
<dbReference type="InterPro" id="IPR003856">
    <property type="entry name" value="LPS_length_determ_N"/>
</dbReference>
<dbReference type="Gene3D" id="3.40.50.300">
    <property type="entry name" value="P-loop containing nucleotide triphosphate hydrolases"/>
    <property type="match status" value="1"/>
</dbReference>
<evidence type="ECO:0000256" key="11">
    <source>
        <dbReference type="ARBA" id="ARBA00022840"/>
    </source>
</evidence>
<dbReference type="Pfam" id="PF13614">
    <property type="entry name" value="AAA_31"/>
    <property type="match status" value="1"/>
</dbReference>
<reference evidence="21" key="1">
    <citation type="submission" date="2016-10" db="EMBL/GenBank/DDBJ databases">
        <authorList>
            <person name="Varghese N."/>
            <person name="Submissions S."/>
        </authorList>
    </citation>
    <scope>NUCLEOTIDE SEQUENCE [LARGE SCALE GENOMIC DNA]</scope>
    <source>
        <strain evidence="21">NRRL B-51270</strain>
    </source>
</reference>
<feature type="domain" description="Polysaccharide chain length determinant N-terminal" evidence="17">
    <location>
        <begin position="24"/>
        <end position="114"/>
    </location>
</feature>
<evidence type="ECO:0000256" key="12">
    <source>
        <dbReference type="ARBA" id="ARBA00022989"/>
    </source>
</evidence>
<evidence type="ECO:0000256" key="6">
    <source>
        <dbReference type="ARBA" id="ARBA00022519"/>
    </source>
</evidence>
<keyword evidence="13 16" id="KW-0472">Membrane</keyword>
<dbReference type="Pfam" id="PF02706">
    <property type="entry name" value="Wzz"/>
    <property type="match status" value="1"/>
</dbReference>
<name>A0A1H1WFK8_9GAMM</name>
<evidence type="ECO:0000256" key="9">
    <source>
        <dbReference type="ARBA" id="ARBA00022741"/>
    </source>
</evidence>
<feature type="transmembrane region" description="Helical" evidence="16">
    <location>
        <begin position="38"/>
        <end position="59"/>
    </location>
</feature>
<dbReference type="PANTHER" id="PTHR32309:SF13">
    <property type="entry name" value="FERRIC ENTEROBACTIN TRANSPORT PROTEIN FEPE"/>
    <property type="match status" value="1"/>
</dbReference>
<keyword evidence="21" id="KW-1185">Reference proteome</keyword>
<sequence length="741" mass="82247">MNSSIRPDRTWPPMPSNDDDPDYVDLKRIWNALWSRKWSIIALVVVVTMLTTLAVMQMTPVYTAKATMMIETKSDQLVAFQRVDDNSRTVNEYMQTQLGLMTSRGVAERVVRELNLTEHPEFDPRQQDEPLIDLRGMLSRAKASFLGDDLSEAATPLTEAQIMDAVTRDFMSRISVGVEGKSQLVSIRVAMADRLTAAQAANELGESFIESQLEAQMEMSMSATSWMNERLTELRASLQEAENRLQAYREQEGLVDVDGVQTVSANELSLTGDRMIDARRQRAEAESQWRQVQASKDQGWERLASIPAVLGHPLIQQFKAEQARARSKVEELSRRYGNRHPAMEAARSDLAAATASLRGQVEQVIAGIERNYQLAVANENSLRNSFEANKEQIQDISRKEFRVRELQRDVESNRQLYETFMTRLRETTATQDLNTANARIVDTALPPARPSAPNTKLLILIAAFVSLIAGVAFALISDILNNTFKSTEDVESNLNLPVLGIVPLVARKQEKQVPHLFERGDDLRFCEAIRTIRTSVMLSDMSRPQKVIVITSSVPGEGKSSVAANMAFALSQLQRVLLIDADLRRPTLARNFDFPVGTPGLANLISGTAKVEDCIQTVDSQLDMLTAGAVPPNPLELLASPRFAKFLERVKDRYDHILIDSPPTQAVSDAVLMATHSDSVIYVIKSESTSISMAQKGVGQLLQGGASIVGVVLNQVDVKKAAKKGEYSGYYDHYGYSEAKA</sequence>
<keyword evidence="5" id="KW-1003">Cell membrane</keyword>
<dbReference type="CDD" id="cd05387">
    <property type="entry name" value="BY-kinase"/>
    <property type="match status" value="1"/>
</dbReference>
<evidence type="ECO:0000256" key="3">
    <source>
        <dbReference type="ARBA" id="ARBA00008883"/>
    </source>
</evidence>
<dbReference type="NCBIfam" id="TIGR01007">
    <property type="entry name" value="eps_fam"/>
    <property type="match status" value="1"/>
</dbReference>
<feature type="transmembrane region" description="Helical" evidence="16">
    <location>
        <begin position="457"/>
        <end position="476"/>
    </location>
</feature>
<evidence type="ECO:0000256" key="1">
    <source>
        <dbReference type="ARBA" id="ARBA00004429"/>
    </source>
</evidence>
<comment type="similarity">
    <text evidence="3">Belongs to the etk/wzc family.</text>
</comment>
<dbReference type="OrthoDB" id="9775724at2"/>
<evidence type="ECO:0000259" key="19">
    <source>
        <dbReference type="Pfam" id="PF13807"/>
    </source>
</evidence>
<dbReference type="GO" id="GO:0042802">
    <property type="term" value="F:identical protein binding"/>
    <property type="evidence" value="ECO:0007669"/>
    <property type="project" value="UniProtKB-ARBA"/>
</dbReference>
<evidence type="ECO:0000313" key="20">
    <source>
        <dbReference type="EMBL" id="SDS94939.1"/>
    </source>
</evidence>
<dbReference type="InterPro" id="IPR027417">
    <property type="entry name" value="P-loop_NTPase"/>
</dbReference>